<dbReference type="GO" id="GO:0009898">
    <property type="term" value="C:cytoplasmic side of plasma membrane"/>
    <property type="evidence" value="ECO:0007669"/>
    <property type="project" value="TreeGrafter"/>
</dbReference>
<dbReference type="PROSITE" id="PS50145">
    <property type="entry name" value="ZF_TRAF"/>
    <property type="match status" value="2"/>
</dbReference>
<dbReference type="InterPro" id="IPR013083">
    <property type="entry name" value="Znf_RING/FYVE/PHD"/>
</dbReference>
<evidence type="ECO:0000256" key="4">
    <source>
        <dbReference type="ARBA" id="ARBA00022703"/>
    </source>
</evidence>
<dbReference type="PROSITE" id="PS50144">
    <property type="entry name" value="MATH"/>
    <property type="match status" value="1"/>
</dbReference>
<keyword evidence="5 11" id="KW-0479">Metal-binding</keyword>
<dbReference type="Proteomes" id="UP001374579">
    <property type="component" value="Unassembled WGS sequence"/>
</dbReference>
<proteinExistence type="predicted"/>
<keyword evidence="3" id="KW-1017">Isopeptide bond</keyword>
<name>A0AAN9AZX7_9CAEN</name>
<keyword evidence="18" id="KW-1185">Reference proteome</keyword>
<dbReference type="Gene3D" id="2.60.210.10">
    <property type="entry name" value="Apoptosis, Tumor Necrosis Factor Receptor Associated Protein 2, Chain A"/>
    <property type="match status" value="1"/>
</dbReference>
<keyword evidence="6" id="KW-0677">Repeat</keyword>
<feature type="coiled-coil region" evidence="12">
    <location>
        <begin position="375"/>
        <end position="430"/>
    </location>
</feature>
<dbReference type="PIRSF" id="PIRSF015614">
    <property type="entry name" value="TRAF"/>
    <property type="match status" value="1"/>
</dbReference>
<reference evidence="17 18" key="1">
    <citation type="submission" date="2024-02" db="EMBL/GenBank/DDBJ databases">
        <title>Chromosome-scale genome assembly of the rough periwinkle Littorina saxatilis.</title>
        <authorList>
            <person name="De Jode A."/>
            <person name="Faria R."/>
            <person name="Formenti G."/>
            <person name="Sims Y."/>
            <person name="Smith T.P."/>
            <person name="Tracey A."/>
            <person name="Wood J.M.D."/>
            <person name="Zagrodzka Z.B."/>
            <person name="Johannesson K."/>
            <person name="Butlin R.K."/>
            <person name="Leder E.H."/>
        </authorList>
    </citation>
    <scope>NUCLEOTIDE SEQUENCE [LARGE SCALE GENOMIC DNA]</scope>
    <source>
        <strain evidence="17">Snail1</strain>
        <tissue evidence="17">Muscle</tissue>
    </source>
</reference>
<dbReference type="PANTHER" id="PTHR10131">
    <property type="entry name" value="TNF RECEPTOR ASSOCIATED FACTOR"/>
    <property type="match status" value="1"/>
</dbReference>
<feature type="zinc finger region" description="TRAF-type" evidence="11">
    <location>
        <begin position="137"/>
        <end position="182"/>
    </location>
</feature>
<evidence type="ECO:0000259" key="16">
    <source>
        <dbReference type="PROSITE" id="PS50145"/>
    </source>
</evidence>
<evidence type="ECO:0000256" key="11">
    <source>
        <dbReference type="PROSITE-ProRule" id="PRU00207"/>
    </source>
</evidence>
<evidence type="ECO:0000259" key="15">
    <source>
        <dbReference type="PROSITE" id="PS50144"/>
    </source>
</evidence>
<dbReference type="SUPFAM" id="SSF49599">
    <property type="entry name" value="TRAF domain-like"/>
    <property type="match status" value="1"/>
</dbReference>
<gene>
    <name evidence="17" type="ORF">V1264_006732</name>
</gene>
<dbReference type="InterPro" id="IPR001841">
    <property type="entry name" value="Znf_RING"/>
</dbReference>
<organism evidence="17 18">
    <name type="scientific">Littorina saxatilis</name>
    <dbReference type="NCBI Taxonomy" id="31220"/>
    <lineage>
        <taxon>Eukaryota</taxon>
        <taxon>Metazoa</taxon>
        <taxon>Spiralia</taxon>
        <taxon>Lophotrochozoa</taxon>
        <taxon>Mollusca</taxon>
        <taxon>Gastropoda</taxon>
        <taxon>Caenogastropoda</taxon>
        <taxon>Littorinimorpha</taxon>
        <taxon>Littorinoidea</taxon>
        <taxon>Littorinidae</taxon>
        <taxon>Littorina</taxon>
    </lineage>
</organism>
<evidence type="ECO:0000259" key="14">
    <source>
        <dbReference type="PROSITE" id="PS50089"/>
    </source>
</evidence>
<dbReference type="GO" id="GO:0043122">
    <property type="term" value="P:regulation of canonical NF-kappaB signal transduction"/>
    <property type="evidence" value="ECO:0007669"/>
    <property type="project" value="TreeGrafter"/>
</dbReference>
<dbReference type="GO" id="GO:0042981">
    <property type="term" value="P:regulation of apoptotic process"/>
    <property type="evidence" value="ECO:0007669"/>
    <property type="project" value="InterPro"/>
</dbReference>
<evidence type="ECO:0000256" key="10">
    <source>
        <dbReference type="ARBA" id="ARBA00023054"/>
    </source>
</evidence>
<keyword evidence="10 12" id="KW-0175">Coiled coil</keyword>
<evidence type="ECO:0000256" key="9">
    <source>
        <dbReference type="ARBA" id="ARBA00022843"/>
    </source>
</evidence>
<dbReference type="Gene3D" id="1.20.5.170">
    <property type="match status" value="1"/>
</dbReference>
<evidence type="ECO:0000313" key="18">
    <source>
        <dbReference type="Proteomes" id="UP001374579"/>
    </source>
</evidence>
<dbReference type="PANTHER" id="PTHR10131:SF138">
    <property type="entry name" value="RE66324P"/>
    <property type="match status" value="1"/>
</dbReference>
<dbReference type="AlphaFoldDB" id="A0AAN9AZX7"/>
<evidence type="ECO:0000256" key="3">
    <source>
        <dbReference type="ARBA" id="ARBA00022499"/>
    </source>
</evidence>
<feature type="zinc finger region" description="TRAF-type" evidence="11">
    <location>
        <begin position="190"/>
        <end position="233"/>
    </location>
</feature>
<keyword evidence="9" id="KW-0832">Ubl conjugation</keyword>
<dbReference type="GO" id="GO:0007165">
    <property type="term" value="P:signal transduction"/>
    <property type="evidence" value="ECO:0007669"/>
    <property type="project" value="InterPro"/>
</dbReference>
<dbReference type="InterPro" id="IPR001293">
    <property type="entry name" value="Znf_TRAF"/>
</dbReference>
<dbReference type="InterPro" id="IPR049342">
    <property type="entry name" value="TRAF1-6_MATH_dom"/>
</dbReference>
<evidence type="ECO:0000256" key="6">
    <source>
        <dbReference type="ARBA" id="ARBA00022737"/>
    </source>
</evidence>
<sequence>MASGGASAPQSLATDSVPVGPQRFLAGYQPEVFEKKEDRDRFSCGYCGKILREPLQAECGHRFCECCKEPIEESVKAGKSVCCKICKDEGCSDEESRLDPKQMLPDRGIRREMLKLKAKCPNEMCVWAGLFKDYVKHETECKHQPMFCDKCGDPVSKQKMDHHKKHECAQRMVKCNFCKKEMAKAEELQHQRDCTKLPEACKDCNKNVPRDEMKKHKSRDCPNRQVACPIEGCNPPQPLGRFQQHVQKDQPKHLAWVLSRISDIDDSLAAIVDPSSTGGASAMSLARHPEAIDILKGKLDQLEQQVQSFVRQGGAATGGAAGGSNQPSGGAEASATASGGGSATERINNMEFKVNSLEPILSVLHGEMNRCIGAIEALEGKLQQETVMARDFRQKIEQYEQTIQTISTTVSQREAKMRELEARLSNLSQDKADGTLVWRIPNFSQVRQDAIAGNVSNIHSRPFYTGPMGYKMCVRLYPNGDGMGKGTHLSLFFTLMRSPSDALLPWPFKQKVYFMLIDQSFKKHVVDAFRSEPNSSSFQRPTSEMNIATGCPLFMQLNKLNQAGHGYLKDDTMFIRVVVETDGMEDHMKQFDPRNIPLASAST</sequence>
<dbReference type="FunFam" id="2.60.210.10:FF:000001">
    <property type="entry name" value="TNF receptor-associated factor"/>
    <property type="match status" value="1"/>
</dbReference>
<dbReference type="InterPro" id="IPR002083">
    <property type="entry name" value="MATH/TRAF_dom"/>
</dbReference>
<dbReference type="GO" id="GO:0008270">
    <property type="term" value="F:zinc ion binding"/>
    <property type="evidence" value="ECO:0007669"/>
    <property type="project" value="UniProtKB-KW"/>
</dbReference>
<dbReference type="Pfam" id="PF21355">
    <property type="entry name" value="TRAF-mep_MATH"/>
    <property type="match status" value="1"/>
</dbReference>
<dbReference type="GO" id="GO:0006915">
    <property type="term" value="P:apoptotic process"/>
    <property type="evidence" value="ECO:0007669"/>
    <property type="project" value="UniProtKB-KW"/>
</dbReference>
<dbReference type="PROSITE" id="PS50089">
    <property type="entry name" value="ZF_RING_2"/>
    <property type="match status" value="1"/>
</dbReference>
<feature type="domain" description="TRAF-type" evidence="16">
    <location>
        <begin position="137"/>
        <end position="182"/>
    </location>
</feature>
<evidence type="ECO:0000256" key="7">
    <source>
        <dbReference type="ARBA" id="ARBA00022771"/>
    </source>
</evidence>
<accession>A0AAN9AZX7</accession>
<dbReference type="Gene3D" id="3.30.40.10">
    <property type="entry name" value="Zinc/RING finger domain, C3HC4 (zinc finger)"/>
    <property type="match status" value="3"/>
</dbReference>
<evidence type="ECO:0000256" key="5">
    <source>
        <dbReference type="ARBA" id="ARBA00022723"/>
    </source>
</evidence>
<dbReference type="Pfam" id="PF02176">
    <property type="entry name" value="zf-TRAF"/>
    <property type="match status" value="1"/>
</dbReference>
<feature type="domain" description="MATH" evidence="15">
    <location>
        <begin position="433"/>
        <end position="579"/>
    </location>
</feature>
<keyword evidence="8 11" id="KW-0862">Zinc</keyword>
<dbReference type="InterPro" id="IPR008974">
    <property type="entry name" value="TRAF-like"/>
</dbReference>
<dbReference type="SMART" id="SM00061">
    <property type="entry name" value="MATH"/>
    <property type="match status" value="1"/>
</dbReference>
<protein>
    <submittedName>
        <fullName evidence="17">Uncharacterized protein</fullName>
    </submittedName>
</protein>
<feature type="domain" description="RING-type" evidence="14">
    <location>
        <begin position="44"/>
        <end position="87"/>
    </location>
</feature>
<dbReference type="EMBL" id="JBAMIC010000018">
    <property type="protein sequence ID" value="KAK7095305.1"/>
    <property type="molecule type" value="Genomic_DNA"/>
</dbReference>
<comment type="caution">
    <text evidence="17">The sequence shown here is derived from an EMBL/GenBank/DDBJ whole genome shotgun (WGS) entry which is preliminary data.</text>
</comment>
<dbReference type="InterPro" id="IPR012227">
    <property type="entry name" value="TNF_rcpt-assoc_TRAF_met"/>
</dbReference>
<evidence type="ECO:0000256" key="1">
    <source>
        <dbReference type="ARBA" id="ARBA00004496"/>
    </source>
</evidence>
<comment type="subcellular location">
    <subcellularLocation>
        <location evidence="1">Cytoplasm</location>
    </subcellularLocation>
</comment>
<feature type="compositionally biased region" description="Low complexity" evidence="13">
    <location>
        <begin position="328"/>
        <end position="337"/>
    </location>
</feature>
<evidence type="ECO:0000256" key="12">
    <source>
        <dbReference type="SAM" id="Coils"/>
    </source>
</evidence>
<feature type="domain" description="TRAF-type" evidence="16">
    <location>
        <begin position="190"/>
        <end position="233"/>
    </location>
</feature>
<keyword evidence="4" id="KW-0053">Apoptosis</keyword>
<evidence type="ECO:0000313" key="17">
    <source>
        <dbReference type="EMBL" id="KAK7095305.1"/>
    </source>
</evidence>
<keyword evidence="2" id="KW-0963">Cytoplasm</keyword>
<dbReference type="SUPFAM" id="SSF57850">
    <property type="entry name" value="RING/U-box"/>
    <property type="match status" value="1"/>
</dbReference>
<evidence type="ECO:0000256" key="13">
    <source>
        <dbReference type="SAM" id="MobiDB-lite"/>
    </source>
</evidence>
<dbReference type="GO" id="GO:0005737">
    <property type="term" value="C:cytoplasm"/>
    <property type="evidence" value="ECO:0007669"/>
    <property type="project" value="UniProtKB-SubCell"/>
</dbReference>
<feature type="region of interest" description="Disordered" evidence="13">
    <location>
        <begin position="313"/>
        <end position="342"/>
    </location>
</feature>
<evidence type="ECO:0000256" key="8">
    <source>
        <dbReference type="ARBA" id="ARBA00022833"/>
    </source>
</evidence>
<keyword evidence="7 11" id="KW-0863">Zinc-finger</keyword>
<evidence type="ECO:0000256" key="2">
    <source>
        <dbReference type="ARBA" id="ARBA00022490"/>
    </source>
</evidence>
<dbReference type="GO" id="GO:0005164">
    <property type="term" value="F:tumor necrosis factor receptor binding"/>
    <property type="evidence" value="ECO:0007669"/>
    <property type="project" value="TreeGrafter"/>
</dbReference>